<accession>D9PLX7</accession>
<sequence length="61" mass="7042">MLIVAVQIEKRSVSVWVRRASEPRDDNNPVVISRRNTHCRRNVEYSKVFHPNQTAARIIAG</sequence>
<dbReference type="AlphaFoldDB" id="D9PLX7"/>
<protein>
    <submittedName>
        <fullName evidence="1">Uncharacterized protein</fullName>
    </submittedName>
</protein>
<proteinExistence type="predicted"/>
<evidence type="ECO:0000313" key="1">
    <source>
        <dbReference type="EMBL" id="EFK95437.1"/>
    </source>
</evidence>
<feature type="non-terminal residue" evidence="1">
    <location>
        <position position="61"/>
    </location>
</feature>
<comment type="caution">
    <text evidence="1">The sequence shown here is derived from an EMBL/GenBank/DDBJ whole genome shotgun (WGS) entry which is preliminary data.</text>
</comment>
<gene>
    <name evidence="1" type="ORF">LDC_2553</name>
</gene>
<name>D9PLX7_9ZZZZ</name>
<reference evidence="1" key="2">
    <citation type="journal article" date="2011" name="Microb. Ecol.">
        <title>Taxonomic and Functional Metagenomic Profiling of the Microbial Community in the Anoxic Sediment of a Sub-saline Shallow Lake (Laguna de Carrizo, Central Spain).</title>
        <authorList>
            <person name="Ferrer M."/>
            <person name="Guazzaroni M.E."/>
            <person name="Richter M."/>
            <person name="Garcia-Salamanca A."/>
            <person name="Yarza P."/>
            <person name="Suarez-Suarez A."/>
            <person name="Solano J."/>
            <person name="Alcaide M."/>
            <person name="van Dillewijn P."/>
            <person name="Molina-Henares M.A."/>
            <person name="Lopez-Cortes N."/>
            <person name="Al-Ramahi Y."/>
            <person name="Guerrero C."/>
            <person name="Acosta A."/>
            <person name="de Eugenio L.I."/>
            <person name="Martinez V."/>
            <person name="Marques S."/>
            <person name="Rojo F."/>
            <person name="Santero E."/>
            <person name="Genilloud O."/>
            <person name="Perez-Perez J."/>
            <person name="Rossello-Mora R."/>
            <person name="Ramos J.L."/>
        </authorList>
    </citation>
    <scope>NUCLEOTIDE SEQUENCE</scope>
</reference>
<organism evidence="1">
    <name type="scientific">sediment metagenome</name>
    <dbReference type="NCBI Taxonomy" id="749907"/>
    <lineage>
        <taxon>unclassified sequences</taxon>
        <taxon>metagenomes</taxon>
        <taxon>ecological metagenomes</taxon>
    </lineage>
</organism>
<reference evidence="1" key="1">
    <citation type="submission" date="2010-07" db="EMBL/GenBank/DDBJ databases">
        <authorList>
            <consortium name="CONSOLIDER consortium CSD2007-00005"/>
            <person name="Guazzaroni M.-E."/>
            <person name="Richter M."/>
            <person name="Garcia-Salamanca A."/>
            <person name="Yarza P."/>
            <person name="Ferrer M."/>
        </authorList>
    </citation>
    <scope>NUCLEOTIDE SEQUENCE</scope>
</reference>
<dbReference type="EMBL" id="ADZX01000780">
    <property type="protein sequence ID" value="EFK95437.1"/>
    <property type="molecule type" value="Genomic_DNA"/>
</dbReference>